<evidence type="ECO:0000313" key="2">
    <source>
        <dbReference type="EMBL" id="KLO28459.1"/>
    </source>
</evidence>
<keyword evidence="3" id="KW-1185">Reference proteome</keyword>
<dbReference type="RefSeq" id="WP_047319446.1">
    <property type="nucleotide sequence ID" value="NZ_LDPO01000009.1"/>
</dbReference>
<reference evidence="2 3" key="1">
    <citation type="submission" date="2015-05" db="EMBL/GenBank/DDBJ databases">
        <title>Genome sequence of Mycobacterium heraklionense Davo strain.</title>
        <authorList>
            <person name="Greninger A.L."/>
            <person name="Cunningham G."/>
            <person name="Miller S."/>
        </authorList>
    </citation>
    <scope>NUCLEOTIDE SEQUENCE [LARGE SCALE GENOMIC DNA]</scope>
    <source>
        <strain evidence="2 3">Davo</strain>
    </source>
</reference>
<organism evidence="2 3">
    <name type="scientific">Mycolicibacter heraklionensis</name>
    <dbReference type="NCBI Taxonomy" id="512402"/>
    <lineage>
        <taxon>Bacteria</taxon>
        <taxon>Bacillati</taxon>
        <taxon>Actinomycetota</taxon>
        <taxon>Actinomycetes</taxon>
        <taxon>Mycobacteriales</taxon>
        <taxon>Mycobacteriaceae</taxon>
        <taxon>Mycolicibacter</taxon>
    </lineage>
</organism>
<evidence type="ECO:0000256" key="1">
    <source>
        <dbReference type="SAM" id="Phobius"/>
    </source>
</evidence>
<keyword evidence="1" id="KW-0812">Transmembrane</keyword>
<name>A0ABR5FEM1_9MYCO</name>
<dbReference type="EMBL" id="LDPO01000009">
    <property type="protein sequence ID" value="KLO28459.1"/>
    <property type="molecule type" value="Genomic_DNA"/>
</dbReference>
<evidence type="ECO:0000313" key="3">
    <source>
        <dbReference type="Proteomes" id="UP000036464"/>
    </source>
</evidence>
<keyword evidence="1" id="KW-1133">Transmembrane helix</keyword>
<feature type="transmembrane region" description="Helical" evidence="1">
    <location>
        <begin position="21"/>
        <end position="45"/>
    </location>
</feature>
<gene>
    <name evidence="2" type="ORF">ABW16_12155</name>
</gene>
<sequence>MAEHQHIHQHYHHIEPKSEVPFWQVAVLYIILLAAIAEVAFFIAALNHGQVFWFFFVHFMLFGVPAGIYYGIKYLVGQARDRADYRRKLGDDALKQHDQVMSGDDSGIYGNYPPAC</sequence>
<accession>A0ABR5FEM1</accession>
<comment type="caution">
    <text evidence="2">The sequence shown here is derived from an EMBL/GenBank/DDBJ whole genome shotgun (WGS) entry which is preliminary data.</text>
</comment>
<protein>
    <submittedName>
        <fullName evidence="2">Uncharacterized protein</fullName>
    </submittedName>
</protein>
<keyword evidence="1" id="KW-0472">Membrane</keyword>
<feature type="transmembrane region" description="Helical" evidence="1">
    <location>
        <begin position="51"/>
        <end position="72"/>
    </location>
</feature>
<proteinExistence type="predicted"/>
<dbReference type="Proteomes" id="UP000036464">
    <property type="component" value="Unassembled WGS sequence"/>
</dbReference>